<evidence type="ECO:0000313" key="8">
    <source>
        <dbReference type="EMBL" id="RFU15763.1"/>
    </source>
</evidence>
<dbReference type="Proteomes" id="UP000264702">
    <property type="component" value="Unassembled WGS sequence"/>
</dbReference>
<feature type="domain" description="Cytochrome c" evidence="7">
    <location>
        <begin position="57"/>
        <end position="145"/>
    </location>
</feature>
<dbReference type="InterPro" id="IPR036909">
    <property type="entry name" value="Cyt_c-like_dom_sf"/>
</dbReference>
<evidence type="ECO:0000256" key="2">
    <source>
        <dbReference type="ARBA" id="ARBA00022723"/>
    </source>
</evidence>
<keyword evidence="6" id="KW-0732">Signal</keyword>
<comment type="caution">
    <text evidence="8">The sequence shown here is derived from an EMBL/GenBank/DDBJ whole genome shotgun (WGS) entry which is preliminary data.</text>
</comment>
<keyword evidence="2 4" id="KW-0479">Metal-binding</keyword>
<feature type="chain" id="PRO_5017035669" evidence="6">
    <location>
        <begin position="24"/>
        <end position="166"/>
    </location>
</feature>
<dbReference type="GO" id="GO:0020037">
    <property type="term" value="F:heme binding"/>
    <property type="evidence" value="ECO:0007669"/>
    <property type="project" value="InterPro"/>
</dbReference>
<name>A0A372IMF8_9BACT</name>
<evidence type="ECO:0000259" key="7">
    <source>
        <dbReference type="PROSITE" id="PS51007"/>
    </source>
</evidence>
<dbReference type="SUPFAM" id="SSF46626">
    <property type="entry name" value="Cytochrome c"/>
    <property type="match status" value="1"/>
</dbReference>
<dbReference type="PROSITE" id="PS51257">
    <property type="entry name" value="PROKAR_LIPOPROTEIN"/>
    <property type="match status" value="1"/>
</dbReference>
<keyword evidence="1 4" id="KW-0349">Heme</keyword>
<gene>
    <name evidence="8" type="ORF">D0Y96_15050</name>
</gene>
<dbReference type="PROSITE" id="PS51007">
    <property type="entry name" value="CYTC"/>
    <property type="match status" value="1"/>
</dbReference>
<dbReference type="Pfam" id="PF13442">
    <property type="entry name" value="Cytochrome_CBB3"/>
    <property type="match status" value="1"/>
</dbReference>
<evidence type="ECO:0000256" key="1">
    <source>
        <dbReference type="ARBA" id="ARBA00022617"/>
    </source>
</evidence>
<reference evidence="8 9" key="1">
    <citation type="submission" date="2018-08" db="EMBL/GenBank/DDBJ databases">
        <title>Acidipila sp. 4G-K13, an acidobacterium isolated from forest soil.</title>
        <authorList>
            <person name="Gao Z.-H."/>
            <person name="Qiu L.-H."/>
        </authorList>
    </citation>
    <scope>NUCLEOTIDE SEQUENCE [LARGE SCALE GENOMIC DNA]</scope>
    <source>
        <strain evidence="8 9">4G-K13</strain>
    </source>
</reference>
<keyword evidence="3 4" id="KW-0408">Iron</keyword>
<dbReference type="GO" id="GO:0046872">
    <property type="term" value="F:metal ion binding"/>
    <property type="evidence" value="ECO:0007669"/>
    <property type="project" value="UniProtKB-KW"/>
</dbReference>
<dbReference type="EMBL" id="QVQT01000005">
    <property type="protein sequence ID" value="RFU15763.1"/>
    <property type="molecule type" value="Genomic_DNA"/>
</dbReference>
<keyword evidence="9" id="KW-1185">Reference proteome</keyword>
<protein>
    <submittedName>
        <fullName evidence="8">Cytochrome c</fullName>
    </submittedName>
</protein>
<feature type="signal peptide" evidence="6">
    <location>
        <begin position="1"/>
        <end position="23"/>
    </location>
</feature>
<evidence type="ECO:0000313" key="9">
    <source>
        <dbReference type="Proteomes" id="UP000264702"/>
    </source>
</evidence>
<sequence length="166" mass="17830">MQRRIAVMALGGAALLWSCGCSVKPPGDLETRTVQWTKHHVTVGDRDVHNPVPDTSMNVDAGKQVFGYYCVVCHGRDGQNTGVPFAASLSPPIPSLASREVQSYSDGQLKWIIEHGIAPSGMPAAKGTLSDDEMWQAVDYIRHLPPAGSLGEPQVYSGNTDNESGR</sequence>
<dbReference type="InterPro" id="IPR009056">
    <property type="entry name" value="Cyt_c-like_dom"/>
</dbReference>
<dbReference type="AlphaFoldDB" id="A0A372IMF8"/>
<evidence type="ECO:0000256" key="4">
    <source>
        <dbReference type="PROSITE-ProRule" id="PRU00433"/>
    </source>
</evidence>
<dbReference type="GO" id="GO:0009055">
    <property type="term" value="F:electron transfer activity"/>
    <property type="evidence" value="ECO:0007669"/>
    <property type="project" value="InterPro"/>
</dbReference>
<evidence type="ECO:0000256" key="6">
    <source>
        <dbReference type="SAM" id="SignalP"/>
    </source>
</evidence>
<dbReference type="OrthoDB" id="9773456at2"/>
<feature type="region of interest" description="Disordered" evidence="5">
    <location>
        <begin position="146"/>
        <end position="166"/>
    </location>
</feature>
<accession>A0A372IMF8</accession>
<proteinExistence type="predicted"/>
<feature type="compositionally biased region" description="Polar residues" evidence="5">
    <location>
        <begin position="156"/>
        <end position="166"/>
    </location>
</feature>
<evidence type="ECO:0000256" key="3">
    <source>
        <dbReference type="ARBA" id="ARBA00023004"/>
    </source>
</evidence>
<dbReference type="Gene3D" id="1.10.760.10">
    <property type="entry name" value="Cytochrome c-like domain"/>
    <property type="match status" value="1"/>
</dbReference>
<evidence type="ECO:0000256" key="5">
    <source>
        <dbReference type="SAM" id="MobiDB-lite"/>
    </source>
</evidence>
<organism evidence="8 9">
    <name type="scientific">Paracidobacterium acidisoli</name>
    <dbReference type="NCBI Taxonomy" id="2303751"/>
    <lineage>
        <taxon>Bacteria</taxon>
        <taxon>Pseudomonadati</taxon>
        <taxon>Acidobacteriota</taxon>
        <taxon>Terriglobia</taxon>
        <taxon>Terriglobales</taxon>
        <taxon>Acidobacteriaceae</taxon>
        <taxon>Paracidobacterium</taxon>
    </lineage>
</organism>